<gene>
    <name evidence="2" type="ORF">CERZMDRAFT_89273</name>
</gene>
<evidence type="ECO:0000313" key="2">
    <source>
        <dbReference type="EMBL" id="KAF2206439.1"/>
    </source>
</evidence>
<evidence type="ECO:0000256" key="1">
    <source>
        <dbReference type="SAM" id="MobiDB-lite"/>
    </source>
</evidence>
<organism evidence="2 3">
    <name type="scientific">Cercospora zeae-maydis SCOH1-5</name>
    <dbReference type="NCBI Taxonomy" id="717836"/>
    <lineage>
        <taxon>Eukaryota</taxon>
        <taxon>Fungi</taxon>
        <taxon>Dikarya</taxon>
        <taxon>Ascomycota</taxon>
        <taxon>Pezizomycotina</taxon>
        <taxon>Dothideomycetes</taxon>
        <taxon>Dothideomycetidae</taxon>
        <taxon>Mycosphaerellales</taxon>
        <taxon>Mycosphaerellaceae</taxon>
        <taxon>Cercospora</taxon>
    </lineage>
</organism>
<feature type="compositionally biased region" description="Polar residues" evidence="1">
    <location>
        <begin position="268"/>
        <end position="279"/>
    </location>
</feature>
<dbReference type="EMBL" id="ML992720">
    <property type="protein sequence ID" value="KAF2206439.1"/>
    <property type="molecule type" value="Genomic_DNA"/>
</dbReference>
<sequence length="654" mass="63088">MAPNPQVPGLGGVLGGIAAPAPVPSVVAAAPSIAAPAAISSAAADIPVAAAIPTNVAVPSANPLPNVALPTGSVLSITGQTVVPLASTSIVQSLAGLPINSGVPGLPSLLDALSGLPLPTTALSPDLPLSSLPTNIQSLLPSGVPLSLPLSAPVSILPSSVLDSLPTGLPGNLPISALPISNPALPTGLPIVPLEAISPVQAILATLGEGLIGQLTDQLGSIIAIISGAVANVPVSGNPTAVLAGISRQKMDTEETEESEKTEEKRQLPNTPGTGAASSAVNTVTNLLGGLTSGGAGGSSPLSQLGALTGVTQALTGGVIANSNPLSFLTGNALKPVTDGSLVPVGSVVGGLTGNSGANILAGVQGSLGGSVSNGLGLAGNTDNPLAGVQNTVQGAVSGLAGGAAAGNPLAGLTSGLALSGGPLSSVTGVLGNLGLGSIVLNVVSLLPVPQTLQQIIVSLTSTVTTSPANLLTSLPTGQLTQLQSALSLLNLFSTINIGSLGPLRDLTNIPSIQAAASQINTQDLLTTLSLLKTPSFLPTNLVTPGALLSNPTELLSTMQKLASQVQNPSAAAAFVLLQQLNAGGLGDLVSQLPVPSPAAPPVSAPALPNLGGLTGAGSAGAGANVGVSGNAAGSVGRGRMMEDEDAEGEVAEK</sequence>
<feature type="region of interest" description="Disordered" evidence="1">
    <location>
        <begin position="619"/>
        <end position="654"/>
    </location>
</feature>
<feature type="compositionally biased region" description="Low complexity" evidence="1">
    <location>
        <begin position="622"/>
        <end position="639"/>
    </location>
</feature>
<dbReference type="OrthoDB" id="3650057at2759"/>
<keyword evidence="3" id="KW-1185">Reference proteome</keyword>
<evidence type="ECO:0000313" key="3">
    <source>
        <dbReference type="Proteomes" id="UP000799539"/>
    </source>
</evidence>
<feature type="compositionally biased region" description="Acidic residues" evidence="1">
    <location>
        <begin position="643"/>
        <end position="654"/>
    </location>
</feature>
<dbReference type="AlphaFoldDB" id="A0A6A6EZR8"/>
<name>A0A6A6EZR8_9PEZI</name>
<proteinExistence type="predicted"/>
<accession>A0A6A6EZR8</accession>
<dbReference type="Proteomes" id="UP000799539">
    <property type="component" value="Unassembled WGS sequence"/>
</dbReference>
<reference evidence="2" key="1">
    <citation type="journal article" date="2020" name="Stud. Mycol.">
        <title>101 Dothideomycetes genomes: a test case for predicting lifestyles and emergence of pathogens.</title>
        <authorList>
            <person name="Haridas S."/>
            <person name="Albert R."/>
            <person name="Binder M."/>
            <person name="Bloem J."/>
            <person name="Labutti K."/>
            <person name="Salamov A."/>
            <person name="Andreopoulos B."/>
            <person name="Baker S."/>
            <person name="Barry K."/>
            <person name="Bills G."/>
            <person name="Bluhm B."/>
            <person name="Cannon C."/>
            <person name="Castanera R."/>
            <person name="Culley D."/>
            <person name="Daum C."/>
            <person name="Ezra D."/>
            <person name="Gonzalez J."/>
            <person name="Henrissat B."/>
            <person name="Kuo A."/>
            <person name="Liang C."/>
            <person name="Lipzen A."/>
            <person name="Lutzoni F."/>
            <person name="Magnuson J."/>
            <person name="Mondo S."/>
            <person name="Nolan M."/>
            <person name="Ohm R."/>
            <person name="Pangilinan J."/>
            <person name="Park H.-J."/>
            <person name="Ramirez L."/>
            <person name="Alfaro M."/>
            <person name="Sun H."/>
            <person name="Tritt A."/>
            <person name="Yoshinaga Y."/>
            <person name="Zwiers L.-H."/>
            <person name="Turgeon B."/>
            <person name="Goodwin S."/>
            <person name="Spatafora J."/>
            <person name="Crous P."/>
            <person name="Grigoriev I."/>
        </authorList>
    </citation>
    <scope>NUCLEOTIDE SEQUENCE</scope>
    <source>
        <strain evidence="2">SCOH1-5</strain>
    </source>
</reference>
<protein>
    <submittedName>
        <fullName evidence="2">Uncharacterized protein</fullName>
    </submittedName>
</protein>
<feature type="region of interest" description="Disordered" evidence="1">
    <location>
        <begin position="246"/>
        <end position="279"/>
    </location>
</feature>